<evidence type="ECO:0000313" key="2">
    <source>
        <dbReference type="EMBL" id="MBB3674339.1"/>
    </source>
</evidence>
<dbReference type="EMBL" id="QKNV01000012">
    <property type="protein sequence ID" value="PZA23115.1"/>
    <property type="molecule type" value="Genomic_DNA"/>
</dbReference>
<accession>A0A323VEN4</accession>
<comment type="caution">
    <text evidence="3">The sequence shown here is derived from an EMBL/GenBank/DDBJ whole genome shotgun (WGS) entry which is preliminary data.</text>
</comment>
<keyword evidence="1" id="KW-1133">Transmembrane helix</keyword>
<dbReference type="RefSeq" id="WP_110550628.1">
    <property type="nucleotide sequence ID" value="NZ_JACIBU010000001.1"/>
</dbReference>
<dbReference type="AlphaFoldDB" id="A0A323VEN4"/>
<evidence type="ECO:0000313" key="5">
    <source>
        <dbReference type="Proteomes" id="UP000580718"/>
    </source>
</evidence>
<keyword evidence="1" id="KW-0472">Membrane</keyword>
<feature type="transmembrane region" description="Helical" evidence="1">
    <location>
        <begin position="278"/>
        <end position="297"/>
    </location>
</feature>
<gene>
    <name evidence="3" type="ORF">DMO24_01745</name>
    <name evidence="2" type="ORF">FHX36_000074</name>
</gene>
<keyword evidence="1" id="KW-0812">Transmembrane</keyword>
<protein>
    <submittedName>
        <fullName evidence="3">Uncharacterized protein</fullName>
    </submittedName>
</protein>
<dbReference type="EMBL" id="JACIBU010000001">
    <property type="protein sequence ID" value="MBB3674339.1"/>
    <property type="molecule type" value="Genomic_DNA"/>
</dbReference>
<name>A0A323VEN4_9ACTN</name>
<dbReference type="OrthoDB" id="10006863at2"/>
<reference evidence="2 5" key="2">
    <citation type="submission" date="2020-08" db="EMBL/GenBank/DDBJ databases">
        <title>Sequencing the genomes of 1000 actinobacteria strains.</title>
        <authorList>
            <person name="Klenk H.-P."/>
        </authorList>
    </citation>
    <scope>NUCLEOTIDE SEQUENCE [LARGE SCALE GENOMIC DNA]</scope>
    <source>
        <strain evidence="2 5">DSM 16678</strain>
    </source>
</reference>
<proteinExistence type="predicted"/>
<reference evidence="3 4" key="1">
    <citation type="submission" date="2018-06" db="EMBL/GenBank/DDBJ databases">
        <title>Draft genome sequence of Modestobacter versicolor CP153-2.</title>
        <authorList>
            <person name="Gundlapally S.R."/>
        </authorList>
    </citation>
    <scope>NUCLEOTIDE SEQUENCE [LARGE SCALE GENOMIC DNA]</scope>
    <source>
        <strain evidence="3 4">CP153-2</strain>
    </source>
</reference>
<evidence type="ECO:0000313" key="3">
    <source>
        <dbReference type="EMBL" id="PZA23115.1"/>
    </source>
</evidence>
<evidence type="ECO:0000313" key="4">
    <source>
        <dbReference type="Proteomes" id="UP000247602"/>
    </source>
</evidence>
<dbReference type="Proteomes" id="UP000580718">
    <property type="component" value="Unassembled WGS sequence"/>
</dbReference>
<keyword evidence="4" id="KW-1185">Reference proteome</keyword>
<organism evidence="3 4">
    <name type="scientific">Modestobacter versicolor</name>
    <dbReference type="NCBI Taxonomy" id="429133"/>
    <lineage>
        <taxon>Bacteria</taxon>
        <taxon>Bacillati</taxon>
        <taxon>Actinomycetota</taxon>
        <taxon>Actinomycetes</taxon>
        <taxon>Geodermatophilales</taxon>
        <taxon>Geodermatophilaceae</taxon>
        <taxon>Modestobacter</taxon>
    </lineage>
</organism>
<dbReference type="Proteomes" id="UP000247602">
    <property type="component" value="Unassembled WGS sequence"/>
</dbReference>
<sequence length="307" mass="33023">MDDDEWVDERSEETTRRPLRSLMGRTAIALAEWLLKPAIHALVALLALGALSPWIAVGISRVNPTCSDHPGYVAVNVATMLRDGSASASPRPSEARAEGRRDGRWAFDGRATAAWAWPVPTRPQGDVEAALTAAAADAKPIATLTIDFRQQLRDVALVCVVNGAPLDPASYVRADRAERVTVRTSCSSTGASTVLRSQGGDHMYDAQRLPTRCRDFSSLTLEVMSTYPGQYISEPSNGEIVAPTGLVAIAEVYLYRPVGASSPDYSRAAAMVHWVYTHPWSTVLGAVAAVLLVLAVTRTARATLRRG</sequence>
<evidence type="ECO:0000256" key="1">
    <source>
        <dbReference type="SAM" id="Phobius"/>
    </source>
</evidence>